<dbReference type="InterPro" id="IPR051558">
    <property type="entry name" value="Metallophosphoesterase_PAP"/>
</dbReference>
<dbReference type="Gene3D" id="3.60.21.10">
    <property type="match status" value="1"/>
</dbReference>
<keyword evidence="2" id="KW-0378">Hydrolase</keyword>
<dbReference type="EMBL" id="OCMF01000002">
    <property type="protein sequence ID" value="SOC80363.1"/>
    <property type="molecule type" value="Genomic_DNA"/>
</dbReference>
<keyword evidence="1" id="KW-0732">Signal</keyword>
<gene>
    <name evidence="5" type="ORF">SAMN06296241_1912</name>
</gene>
<proteinExistence type="predicted"/>
<evidence type="ECO:0000313" key="5">
    <source>
        <dbReference type="EMBL" id="SOC80363.1"/>
    </source>
</evidence>
<evidence type="ECO:0000313" key="6">
    <source>
        <dbReference type="Proteomes" id="UP000219193"/>
    </source>
</evidence>
<protein>
    <submittedName>
        <fullName evidence="5">Calcineurin-like phosphoesterase</fullName>
    </submittedName>
</protein>
<sequence length="1240" mass="141367">MKKNNIFLTLALFAVFTGCSPKINQVKYANGEPTQDFGYPQDKNIEKSFYLLGDGGYSPPGGSSEALLAFKTYIDSVKQIGNYTIFLGDNVYPAGLVAEDHPERELMEYRLDAQIDAVENYDGNLFFVAGNHDWYAQGLPGLKRQADYLREKLKQDNVFYPEPGCGLASIEVSDKIQVLVADSQWFLEDWDDNPKINDDCAEIKTREAFFQEIDSELKKNQTKTVIFVIHHPLYTNGLHGGKFALNNHLFPTQRKLPLPILGTIANFLRTTGGVTSTDLQNERYKAMRKRIETIAGRWGNVIFASGHDHSLQYIEHEDIKQIVSGSASKASYVGLRNDGLFAYSGQGFATVDVFEDGSSWVSFYGSEDKTPKLLYQKEVIKAPVPFNTDTLTTAFPSTVYASVYEPRDTTVSEVYESIWGDRYRDLYGTLVEAPVAVLDTLYGGLTVERAGGGHQTRSLRLKDKEGRDYNMRALEKSAVQFLQTVAYKDTPVETKFENTLAEDIIRDFYTSAHPYAFLAIPTLSKAAGIFHTNPQVFYVPKQKALGDYNREYGDELYMIVERPEEGWKDHETFGSPNHDIESTSGVFERLRRDEKYKLDEPEYIKARMFDMLVGDWDRHEDQWRWAEFEDEEGNHLFKPIPRDRDQVFSNFDGAFFNTLRGLTGFANQFAVYSDNINNIEWFNSAAVGLDRSLIQNVGREEWLQQAKFLQEQITDEVIEEAFSKLPKETMGESTDKIISSLKGRRDNLVDIASRYYDYFAKVAIISATDKDDYLDIQRLPEGKTRVAVHRIKDGEKADVVSDKTYDWNYTKEMWIYGLDDDDIFEVAGNGPANIRIRIIGGQNNDIYRIKNGKNIKVYDHKSLPNTVEINDGADFNFTDKYDVNVFDKDRRIYTTSAILPAVGYNPDDGFQVGISGNYTTYGFRRNPFTAQHRIRGGYYFATQSFDLSYQGEFAHVFGDFNLLIGAHFTNPSYTRNFFGIGNETVNPEEELGKDYNRVRISRIGGETGINKKTPFGRYYELMASFEGVQIEDTPDRLISEAFPENAEIFDRQYFAGLEGLFRYESYDDILNPTNGLKFEFVAGGKMNTAETDKIYAYFNPFLEFYRAVVRNRKLVLHSRFNAEILMGDDFEFYQAASLGGLESLRGYREQRFIGESAFAWGNDLRYSFNEFKTSFLPFQVGIFAGYDVGRVWLDGEDSNQWHDNYGGGFWITGADAVSAKFNLFTGGEKPRVSFSIGVNF</sequence>
<evidence type="ECO:0000259" key="4">
    <source>
        <dbReference type="Pfam" id="PF03865"/>
    </source>
</evidence>
<accession>A0A285X4T7</accession>
<dbReference type="Pfam" id="PF03865">
    <property type="entry name" value="ShlB"/>
    <property type="match status" value="1"/>
</dbReference>
<dbReference type="Proteomes" id="UP000219193">
    <property type="component" value="Unassembled WGS sequence"/>
</dbReference>
<evidence type="ECO:0000256" key="1">
    <source>
        <dbReference type="ARBA" id="ARBA00022729"/>
    </source>
</evidence>
<dbReference type="PANTHER" id="PTHR10161">
    <property type="entry name" value="TARTRATE-RESISTANT ACID PHOSPHATASE TYPE 5"/>
    <property type="match status" value="1"/>
</dbReference>
<organism evidence="5 6">
    <name type="scientific">Salinimicrobium sediminis</name>
    <dbReference type="NCBI Taxonomy" id="1343891"/>
    <lineage>
        <taxon>Bacteria</taxon>
        <taxon>Pseudomonadati</taxon>
        <taxon>Bacteroidota</taxon>
        <taxon>Flavobacteriia</taxon>
        <taxon>Flavobacteriales</taxon>
        <taxon>Flavobacteriaceae</taxon>
        <taxon>Salinimicrobium</taxon>
    </lineage>
</organism>
<dbReference type="InterPro" id="IPR005565">
    <property type="entry name" value="Hemolysn_activator_HlyB_C"/>
</dbReference>
<reference evidence="6" key="1">
    <citation type="submission" date="2017-09" db="EMBL/GenBank/DDBJ databases">
        <authorList>
            <person name="Varghese N."/>
            <person name="Submissions S."/>
        </authorList>
    </citation>
    <scope>NUCLEOTIDE SEQUENCE [LARGE SCALE GENOMIC DNA]</scope>
    <source>
        <strain evidence="6">CGMCC 1.12641</strain>
    </source>
</reference>
<dbReference type="SUPFAM" id="SSF56300">
    <property type="entry name" value="Metallo-dependent phosphatases"/>
    <property type="match status" value="1"/>
</dbReference>
<dbReference type="InterPro" id="IPR029052">
    <property type="entry name" value="Metallo-depent_PP-like"/>
</dbReference>
<keyword evidence="6" id="KW-1185">Reference proteome</keyword>
<dbReference type="InterPro" id="IPR004843">
    <property type="entry name" value="Calcineurin-like_PHP"/>
</dbReference>
<evidence type="ECO:0000256" key="2">
    <source>
        <dbReference type="ARBA" id="ARBA00022801"/>
    </source>
</evidence>
<dbReference type="OrthoDB" id="333971at2"/>
<dbReference type="GO" id="GO:0016787">
    <property type="term" value="F:hydrolase activity"/>
    <property type="evidence" value="ECO:0007669"/>
    <property type="project" value="UniProtKB-KW"/>
</dbReference>
<feature type="domain" description="Haemolysin activator HlyB C-terminal" evidence="4">
    <location>
        <begin position="1136"/>
        <end position="1199"/>
    </location>
</feature>
<dbReference type="PANTHER" id="PTHR10161:SF14">
    <property type="entry name" value="TARTRATE-RESISTANT ACID PHOSPHATASE TYPE 5"/>
    <property type="match status" value="1"/>
</dbReference>
<evidence type="ECO:0000259" key="3">
    <source>
        <dbReference type="Pfam" id="PF00149"/>
    </source>
</evidence>
<name>A0A285X4T7_9FLAO</name>
<feature type="domain" description="Calcineurin-like phosphoesterase" evidence="3">
    <location>
        <begin position="69"/>
        <end position="246"/>
    </location>
</feature>
<dbReference type="Gene3D" id="2.40.160.50">
    <property type="entry name" value="membrane protein fhac: a member of the omp85/tpsb transporter family"/>
    <property type="match status" value="1"/>
</dbReference>
<dbReference type="AlphaFoldDB" id="A0A285X4T7"/>
<dbReference type="Pfam" id="PF00149">
    <property type="entry name" value="Metallophos"/>
    <property type="match status" value="1"/>
</dbReference>
<dbReference type="PROSITE" id="PS51257">
    <property type="entry name" value="PROKAR_LIPOPROTEIN"/>
    <property type="match status" value="1"/>
</dbReference>